<comment type="subcellular location">
    <subcellularLocation>
        <location evidence="2">Cytoplasm</location>
        <location evidence="2">Cytoskeleton</location>
        <location evidence="2">Flagellum axoneme</location>
    </subcellularLocation>
</comment>
<dbReference type="PANTHER" id="PTHR31598">
    <property type="entry name" value="IQ DOMAIN-CONTAINING PROTEIN D"/>
    <property type="match status" value="1"/>
</dbReference>
<evidence type="ECO:0000313" key="11">
    <source>
        <dbReference type="Proteomes" id="UP000694866"/>
    </source>
</evidence>
<dbReference type="GeneID" id="105273712"/>
<accession>A0A9R1TRV0</accession>
<evidence type="ECO:0000256" key="2">
    <source>
        <dbReference type="ARBA" id="ARBA00004611"/>
    </source>
</evidence>
<dbReference type="RefSeq" id="XP_011314612.1">
    <property type="nucleotide sequence ID" value="XM_011316310.1"/>
</dbReference>
<evidence type="ECO:0000256" key="7">
    <source>
        <dbReference type="ARBA" id="ARBA00023069"/>
    </source>
</evidence>
<reference evidence="12" key="1">
    <citation type="submission" date="2025-08" db="UniProtKB">
        <authorList>
            <consortium name="RefSeq"/>
        </authorList>
    </citation>
    <scope>IDENTIFICATION</scope>
    <source>
        <strain evidence="12">USDA-PBARC FA_bdor</strain>
        <tissue evidence="12">Whole organism</tissue>
    </source>
</reference>
<evidence type="ECO:0000256" key="8">
    <source>
        <dbReference type="ARBA" id="ARBA00023212"/>
    </source>
</evidence>
<evidence type="ECO:0000256" key="5">
    <source>
        <dbReference type="ARBA" id="ARBA00022490"/>
    </source>
</evidence>
<evidence type="ECO:0000256" key="9">
    <source>
        <dbReference type="ARBA" id="ARBA00023273"/>
    </source>
</evidence>
<evidence type="ECO:0000256" key="4">
    <source>
        <dbReference type="ARBA" id="ARBA00021752"/>
    </source>
</evidence>
<evidence type="ECO:0000313" key="12">
    <source>
        <dbReference type="RefSeq" id="XP_011314612.1"/>
    </source>
</evidence>
<keyword evidence="10" id="KW-0175">Coiled coil</keyword>
<dbReference type="OrthoDB" id="536093at2759"/>
<proteinExistence type="inferred from homology"/>
<dbReference type="InterPro" id="IPR042815">
    <property type="entry name" value="DRC10"/>
</dbReference>
<feature type="coiled-coil region" evidence="10">
    <location>
        <begin position="207"/>
        <end position="234"/>
    </location>
</feature>
<keyword evidence="11" id="KW-1185">Reference proteome</keyword>
<evidence type="ECO:0000256" key="3">
    <source>
        <dbReference type="ARBA" id="ARBA00009071"/>
    </source>
</evidence>
<evidence type="ECO:0000256" key="10">
    <source>
        <dbReference type="SAM" id="Coils"/>
    </source>
</evidence>
<gene>
    <name evidence="12" type="primary">LOC105273712</name>
</gene>
<dbReference type="PANTHER" id="PTHR31598:SF1">
    <property type="entry name" value="DYNEIN REGULATORY COMPLEX PROTEIN 10"/>
    <property type="match status" value="1"/>
</dbReference>
<keyword evidence="9" id="KW-0966">Cell projection</keyword>
<sequence length="296" mass="35342">MGEISEKIVETIVSNIENVLERLLTDVKGLPEEKKSDKTWIFLRHLMYLIEHVLFRLRNNPNEEKTREDFYWALWHENRDTQVKLTTLRAAIEGQRKLNQGIIDRIHGNFIRNCQLVSRIDDKFSVDAVTIRLKFERMQLNEYKKSEDRQNDLKEICGVSRNRLQNYRLSLRKLEQETFQKRLKISGKFLSLLNRYDTEIGGRRKTLSDLESILNDLTKKIHQLQENMNEQSNLYNSCFNEQEERRLAEIMAKLELITGVIAAKKIQRWWRSILPALKSRKKKKAKKSKKEKKRKK</sequence>
<protein>
    <recommendedName>
        <fullName evidence="4">Dynein regulatory complex protein 10</fullName>
    </recommendedName>
</protein>
<keyword evidence="7" id="KW-0969">Cilium</keyword>
<comment type="function">
    <text evidence="1">Component of the nexin-dynein regulatory complex (N-DRC), a key regulator of ciliary/flagellar motility which maintains the alignment and integrity of the distal axoneme and regulates microtubule sliding in motile axonemes.</text>
</comment>
<name>A0A9R1TRV0_9HYME</name>
<keyword evidence="6" id="KW-0282">Flagellum</keyword>
<comment type="similarity">
    <text evidence="3">Belongs to the DRC10 family.</text>
</comment>
<dbReference type="AlphaFoldDB" id="A0A9R1TRV0"/>
<dbReference type="KEGG" id="fas:105273712"/>
<dbReference type="Proteomes" id="UP000694866">
    <property type="component" value="Unplaced"/>
</dbReference>
<keyword evidence="5" id="KW-0963">Cytoplasm</keyword>
<evidence type="ECO:0000256" key="6">
    <source>
        <dbReference type="ARBA" id="ARBA00022846"/>
    </source>
</evidence>
<evidence type="ECO:0000256" key="1">
    <source>
        <dbReference type="ARBA" id="ARBA00003029"/>
    </source>
</evidence>
<organism evidence="11 12">
    <name type="scientific">Fopius arisanus</name>
    <dbReference type="NCBI Taxonomy" id="64838"/>
    <lineage>
        <taxon>Eukaryota</taxon>
        <taxon>Metazoa</taxon>
        <taxon>Ecdysozoa</taxon>
        <taxon>Arthropoda</taxon>
        <taxon>Hexapoda</taxon>
        <taxon>Insecta</taxon>
        <taxon>Pterygota</taxon>
        <taxon>Neoptera</taxon>
        <taxon>Endopterygota</taxon>
        <taxon>Hymenoptera</taxon>
        <taxon>Apocrita</taxon>
        <taxon>Ichneumonoidea</taxon>
        <taxon>Braconidae</taxon>
        <taxon>Opiinae</taxon>
        <taxon>Fopius</taxon>
    </lineage>
</organism>
<keyword evidence="8" id="KW-0206">Cytoskeleton</keyword>